<dbReference type="PROSITE" id="PS50910">
    <property type="entry name" value="HEPN"/>
    <property type="match status" value="1"/>
</dbReference>
<evidence type="ECO:0000313" key="2">
    <source>
        <dbReference type="EMBL" id="OGK30214.1"/>
    </source>
</evidence>
<gene>
    <name evidence="2" type="ORF">A3D08_02535</name>
</gene>
<dbReference type="InterPro" id="IPR007842">
    <property type="entry name" value="HEPN_dom"/>
</dbReference>
<feature type="domain" description="HEPN" evidence="1">
    <location>
        <begin position="9"/>
        <end position="116"/>
    </location>
</feature>
<comment type="caution">
    <text evidence="2">The sequence shown here is derived from an EMBL/GenBank/DDBJ whole genome shotgun (WGS) entry which is preliminary data.</text>
</comment>
<protein>
    <recommendedName>
        <fullName evidence="1">HEPN domain-containing protein</fullName>
    </recommendedName>
</protein>
<evidence type="ECO:0000313" key="3">
    <source>
        <dbReference type="Proteomes" id="UP000178098"/>
    </source>
</evidence>
<reference evidence="2 3" key="1">
    <citation type="journal article" date="2016" name="Nat. Commun.">
        <title>Thousands of microbial genomes shed light on interconnected biogeochemical processes in an aquifer system.</title>
        <authorList>
            <person name="Anantharaman K."/>
            <person name="Brown C.T."/>
            <person name="Hug L.A."/>
            <person name="Sharon I."/>
            <person name="Castelle C.J."/>
            <person name="Probst A.J."/>
            <person name="Thomas B.C."/>
            <person name="Singh A."/>
            <person name="Wilkins M.J."/>
            <person name="Karaoz U."/>
            <person name="Brodie E.L."/>
            <person name="Williams K.H."/>
            <person name="Hubbard S.S."/>
            <person name="Banfield J.F."/>
        </authorList>
    </citation>
    <scope>NUCLEOTIDE SEQUENCE [LARGE SCALE GENOMIC DNA]</scope>
</reference>
<accession>A0A1F7HGU2</accession>
<organism evidence="2 3">
    <name type="scientific">Candidatus Roizmanbacteria bacterium RIFCSPHIGHO2_02_FULL_43_11</name>
    <dbReference type="NCBI Taxonomy" id="1802043"/>
    <lineage>
        <taxon>Bacteria</taxon>
        <taxon>Candidatus Roizmaniibacteriota</taxon>
    </lineage>
</organism>
<dbReference type="Gene3D" id="1.20.120.330">
    <property type="entry name" value="Nucleotidyltransferases domain 2"/>
    <property type="match status" value="1"/>
</dbReference>
<dbReference type="Pfam" id="PF05168">
    <property type="entry name" value="HEPN"/>
    <property type="match status" value="1"/>
</dbReference>
<evidence type="ECO:0000259" key="1">
    <source>
        <dbReference type="PROSITE" id="PS50910"/>
    </source>
</evidence>
<dbReference type="SMART" id="SM00748">
    <property type="entry name" value="HEPN"/>
    <property type="match status" value="1"/>
</dbReference>
<proteinExistence type="predicted"/>
<dbReference type="SUPFAM" id="SSF81593">
    <property type="entry name" value="Nucleotidyltransferase substrate binding subunit/domain"/>
    <property type="match status" value="1"/>
</dbReference>
<dbReference type="AlphaFoldDB" id="A0A1F7HGU2"/>
<name>A0A1F7HGU2_9BACT</name>
<dbReference type="EMBL" id="MFZT01000032">
    <property type="protein sequence ID" value="OGK30214.1"/>
    <property type="molecule type" value="Genomic_DNA"/>
</dbReference>
<sequence length="127" mass="15157">MKTETKMWLELAREDYKDMQVMAEGKRWRGSVFFAQQAVEKIVKAYIVEYTDKNPLKTHRIEKLIDEAGIDMTEINKPDVRTLSKAYEWTRYADLSYAHFRDKESVKPLLDTAEIVYLWLTKKFKNK</sequence>
<dbReference type="Proteomes" id="UP000178098">
    <property type="component" value="Unassembled WGS sequence"/>
</dbReference>